<proteinExistence type="inferred from homology"/>
<dbReference type="InterPro" id="IPR001683">
    <property type="entry name" value="PX_dom"/>
</dbReference>
<feature type="coiled-coil region" evidence="2">
    <location>
        <begin position="373"/>
        <end position="400"/>
    </location>
</feature>
<dbReference type="AlphaFoldDB" id="A0A8S9Z5S5"/>
<gene>
    <name evidence="4" type="ORF">EG68_01460</name>
</gene>
<evidence type="ECO:0000256" key="1">
    <source>
        <dbReference type="ARBA" id="ARBA00010883"/>
    </source>
</evidence>
<keyword evidence="2" id="KW-0175">Coiled coil</keyword>
<evidence type="ECO:0000313" key="5">
    <source>
        <dbReference type="Proteomes" id="UP000822476"/>
    </source>
</evidence>
<reference evidence="4" key="1">
    <citation type="submission" date="2019-07" db="EMBL/GenBank/DDBJ databases">
        <title>Annotation for the trematode Paragonimus miyazaki's.</title>
        <authorList>
            <person name="Choi Y.-J."/>
        </authorList>
    </citation>
    <scope>NUCLEOTIDE SEQUENCE</scope>
    <source>
        <strain evidence="4">Japan</strain>
    </source>
</reference>
<dbReference type="PANTHER" id="PTHR45850:SF1">
    <property type="entry name" value="SORTING NEXIN 6, ISOFORM B"/>
    <property type="match status" value="1"/>
</dbReference>
<dbReference type="CDD" id="cd06892">
    <property type="entry name" value="PX_SNX5_like"/>
    <property type="match status" value="1"/>
</dbReference>
<organism evidence="4 5">
    <name type="scientific">Paragonimus skrjabini miyazakii</name>
    <dbReference type="NCBI Taxonomy" id="59628"/>
    <lineage>
        <taxon>Eukaryota</taxon>
        <taxon>Metazoa</taxon>
        <taxon>Spiralia</taxon>
        <taxon>Lophotrochozoa</taxon>
        <taxon>Platyhelminthes</taxon>
        <taxon>Trematoda</taxon>
        <taxon>Digenea</taxon>
        <taxon>Plagiorchiida</taxon>
        <taxon>Troglotremata</taxon>
        <taxon>Troglotrematidae</taxon>
        <taxon>Paragonimus</taxon>
    </lineage>
</organism>
<evidence type="ECO:0000259" key="3">
    <source>
        <dbReference type="PROSITE" id="PS50195"/>
    </source>
</evidence>
<dbReference type="OrthoDB" id="9976382at2759"/>
<dbReference type="InterPro" id="IPR027267">
    <property type="entry name" value="AH/BAR_dom_sf"/>
</dbReference>
<protein>
    <recommendedName>
        <fullName evidence="3">PX domain-containing protein</fullName>
    </recommendedName>
</protein>
<dbReference type="Gene3D" id="3.30.1520.10">
    <property type="entry name" value="Phox-like domain"/>
    <property type="match status" value="1"/>
</dbReference>
<dbReference type="FunFam" id="3.30.1520.10:FF:000001">
    <property type="entry name" value="Sorting nexin"/>
    <property type="match status" value="1"/>
</dbReference>
<evidence type="ECO:0000256" key="2">
    <source>
        <dbReference type="SAM" id="Coils"/>
    </source>
</evidence>
<dbReference type="PROSITE" id="PS50195">
    <property type="entry name" value="PX"/>
    <property type="match status" value="1"/>
</dbReference>
<keyword evidence="5" id="KW-1185">Reference proteome</keyword>
<dbReference type="GO" id="GO:0035091">
    <property type="term" value="F:phosphatidylinositol binding"/>
    <property type="evidence" value="ECO:0007669"/>
    <property type="project" value="InterPro"/>
</dbReference>
<dbReference type="SUPFAM" id="SSF64268">
    <property type="entry name" value="PX domain"/>
    <property type="match status" value="1"/>
</dbReference>
<dbReference type="EMBL" id="JTDE01000532">
    <property type="protein sequence ID" value="KAF7261000.1"/>
    <property type="molecule type" value="Genomic_DNA"/>
</dbReference>
<comment type="similarity">
    <text evidence="1">Belongs to the sorting nexin family.</text>
</comment>
<dbReference type="Pfam" id="PF00787">
    <property type="entry name" value="PX"/>
    <property type="match status" value="1"/>
</dbReference>
<sequence length="503" mass="57160">MGQRLSGGSQLLITAFVHFQSSFIFIFQDYLEENSTSIYHDTVSIGGGSVFPQIQPQSRPRTESLDLNPESSLIVEISGAVSDKDRVLFTIHTKTTLPEFKHTECTVKRMHEEFIWLHNYLVEHDQYAGYIVPPVPPKPDFDASRAKLQRLGESEGSMPKEDLQKMKAELEAFRSLFLQTPKIWADSSEYLATFKKTVAMHEVFLQRLAAHPALRHDHNFRVFLEYEDELSVRTKTRKEKAADFFKSVSKTADEALRLTNQRDEDQFFREEKCLLTSYHAAVKDATAAADLANLQRKTMAENLLRVNLVLDNLVPKERLCTSEADLVSVLSSFFEGYQKIQVRLASDEDLKFSDTLRYYASDAGAAKDLLYRRSRALADYEAANRALDKARAKMKDIQAAEDAQFAANDRFKTISECARLELEDFKVRRIKYFQKNLVDFAELQVKHAKAHIDLVKSTLDRLRDIQPASSSSVMKEPTDSVGVPATERTVSLDDAFGSAVPFL</sequence>
<accession>A0A8S9Z5S5</accession>
<dbReference type="Gene3D" id="1.20.1270.60">
    <property type="entry name" value="Arfaptin homology (AH) domain/BAR domain"/>
    <property type="match status" value="1"/>
</dbReference>
<dbReference type="Pfam" id="PF09325">
    <property type="entry name" value="Vps5"/>
    <property type="match status" value="1"/>
</dbReference>
<comment type="caution">
    <text evidence="4">The sequence shown here is derived from an EMBL/GenBank/DDBJ whole genome shotgun (WGS) entry which is preliminary data.</text>
</comment>
<dbReference type="Proteomes" id="UP000822476">
    <property type="component" value="Unassembled WGS sequence"/>
</dbReference>
<dbReference type="PANTHER" id="PTHR45850">
    <property type="entry name" value="SORTING NEXIN FAMILY MEMBER"/>
    <property type="match status" value="1"/>
</dbReference>
<evidence type="ECO:0000313" key="4">
    <source>
        <dbReference type="EMBL" id="KAF7261000.1"/>
    </source>
</evidence>
<feature type="domain" description="PX" evidence="3">
    <location>
        <begin position="67"/>
        <end position="230"/>
    </location>
</feature>
<dbReference type="InterPro" id="IPR036871">
    <property type="entry name" value="PX_dom_sf"/>
</dbReference>
<dbReference type="InterPro" id="IPR015404">
    <property type="entry name" value="Vps5_C"/>
</dbReference>
<name>A0A8S9Z5S5_9TREM</name>